<evidence type="ECO:0000313" key="9">
    <source>
        <dbReference type="Proteomes" id="UP001178507"/>
    </source>
</evidence>
<evidence type="ECO:0000256" key="2">
    <source>
        <dbReference type="ARBA" id="ARBA00022448"/>
    </source>
</evidence>
<feature type="transmembrane region" description="Helical" evidence="6">
    <location>
        <begin position="93"/>
        <end position="114"/>
    </location>
</feature>
<dbReference type="InterPro" id="IPR001958">
    <property type="entry name" value="Tet-R_TetA/multi-R_MdtG-like"/>
</dbReference>
<evidence type="ECO:0000259" key="7">
    <source>
        <dbReference type="PROSITE" id="PS50850"/>
    </source>
</evidence>
<feature type="transmembrane region" description="Helical" evidence="6">
    <location>
        <begin position="358"/>
        <end position="378"/>
    </location>
</feature>
<name>A0AA36MR28_9DINO</name>
<keyword evidence="4 6" id="KW-1133">Transmembrane helix</keyword>
<feature type="transmembrane region" description="Helical" evidence="6">
    <location>
        <begin position="444"/>
        <end position="464"/>
    </location>
</feature>
<evidence type="ECO:0000313" key="8">
    <source>
        <dbReference type="EMBL" id="CAJ1380912.1"/>
    </source>
</evidence>
<dbReference type="InterPro" id="IPR020846">
    <property type="entry name" value="MFS_dom"/>
</dbReference>
<feature type="transmembrane region" description="Helical" evidence="6">
    <location>
        <begin position="187"/>
        <end position="207"/>
    </location>
</feature>
<reference evidence="8" key="1">
    <citation type="submission" date="2023-08" db="EMBL/GenBank/DDBJ databases">
        <authorList>
            <person name="Chen Y."/>
            <person name="Shah S."/>
            <person name="Dougan E. K."/>
            <person name="Thang M."/>
            <person name="Chan C."/>
        </authorList>
    </citation>
    <scope>NUCLEOTIDE SEQUENCE</scope>
</reference>
<dbReference type="Proteomes" id="UP001178507">
    <property type="component" value="Unassembled WGS sequence"/>
</dbReference>
<protein>
    <recommendedName>
        <fullName evidence="7">Major facilitator superfamily (MFS) profile domain-containing protein</fullName>
    </recommendedName>
</protein>
<feature type="transmembrane region" description="Helical" evidence="6">
    <location>
        <begin position="158"/>
        <end position="175"/>
    </location>
</feature>
<comment type="subcellular location">
    <subcellularLocation>
        <location evidence="1">Membrane</location>
        <topology evidence="1">Multi-pass membrane protein</topology>
    </subcellularLocation>
</comment>
<organism evidence="8 9">
    <name type="scientific">Effrenium voratum</name>
    <dbReference type="NCBI Taxonomy" id="2562239"/>
    <lineage>
        <taxon>Eukaryota</taxon>
        <taxon>Sar</taxon>
        <taxon>Alveolata</taxon>
        <taxon>Dinophyceae</taxon>
        <taxon>Suessiales</taxon>
        <taxon>Symbiodiniaceae</taxon>
        <taxon>Effrenium</taxon>
    </lineage>
</organism>
<feature type="transmembrane region" description="Helical" evidence="6">
    <location>
        <begin position="299"/>
        <end position="320"/>
    </location>
</feature>
<dbReference type="InterPro" id="IPR036259">
    <property type="entry name" value="MFS_trans_sf"/>
</dbReference>
<evidence type="ECO:0000256" key="1">
    <source>
        <dbReference type="ARBA" id="ARBA00004141"/>
    </source>
</evidence>
<dbReference type="GO" id="GO:0016020">
    <property type="term" value="C:membrane"/>
    <property type="evidence" value="ECO:0007669"/>
    <property type="project" value="UniProtKB-SubCell"/>
</dbReference>
<evidence type="ECO:0000256" key="5">
    <source>
        <dbReference type="ARBA" id="ARBA00023136"/>
    </source>
</evidence>
<dbReference type="Pfam" id="PF07690">
    <property type="entry name" value="MFS_1"/>
    <property type="match status" value="2"/>
</dbReference>
<feature type="transmembrane region" description="Helical" evidence="6">
    <location>
        <begin position="247"/>
        <end position="269"/>
    </location>
</feature>
<dbReference type="EMBL" id="CAUJNA010000761">
    <property type="protein sequence ID" value="CAJ1380912.1"/>
    <property type="molecule type" value="Genomic_DNA"/>
</dbReference>
<keyword evidence="9" id="KW-1185">Reference proteome</keyword>
<feature type="transmembrane region" description="Helical" evidence="6">
    <location>
        <begin position="126"/>
        <end position="146"/>
    </location>
</feature>
<evidence type="ECO:0000256" key="3">
    <source>
        <dbReference type="ARBA" id="ARBA00022692"/>
    </source>
</evidence>
<proteinExistence type="predicted"/>
<feature type="transmembrane region" description="Helical" evidence="6">
    <location>
        <begin position="219"/>
        <end position="241"/>
    </location>
</feature>
<evidence type="ECO:0000256" key="4">
    <source>
        <dbReference type="ARBA" id="ARBA00022989"/>
    </source>
</evidence>
<sequence>MEPETPWPQLRFHKTTLPPHAVQHAAGTTWRQRAAKTASGITGLAAMLFIRNRGLRKRWAVPGALVRLASAASLSSSPSSAPSSELQVSNRSIYVLLIVSCLSLLGLTMPSPALPLIRSHFGLVDWQTGLVSSCMSLGMLAAVAVWPSYSDTLGRKKVLTLSLFCTAGLFCGQVMKLKPGSSFQEFLLMRFLTGLFAGCNPIFKAYLADVVPSEQLPRFMVFREASATLAFIIGPALGGFLCMDRGLQGPFFATILAHLAGALLLLGFVEEAPSIPPVDEGKAPEEDAQEEDWPLARKVFAISFFYVVSQTCFSFFMPLLLHDLFGSQPQTIGAFLTGTSLVVFFCQVVVYKRLEKRFGLEVTGALGAAAIFLGLVTLSLRPQLLPLAAALYAFGSATFPATVPTLLAKSVSKGNRGKVLGMDSVINNVGRVITPLGLGVLYGISPSLCFMVGGCASLVVVQLLRGHIAKKGRDTLDIKMSSK</sequence>
<feature type="transmembrane region" description="Helical" evidence="6">
    <location>
        <begin position="332"/>
        <end position="351"/>
    </location>
</feature>
<gene>
    <name evidence="8" type="ORF">EVOR1521_LOCUS8742</name>
</gene>
<keyword evidence="2" id="KW-0813">Transport</keyword>
<dbReference type="PROSITE" id="PS50850">
    <property type="entry name" value="MFS"/>
    <property type="match status" value="1"/>
</dbReference>
<keyword evidence="3 6" id="KW-0812">Transmembrane</keyword>
<dbReference type="PANTHER" id="PTHR23504:SF15">
    <property type="entry name" value="MAJOR FACILITATOR SUPERFAMILY (MFS) PROFILE DOMAIN-CONTAINING PROTEIN"/>
    <property type="match status" value="1"/>
</dbReference>
<dbReference type="SUPFAM" id="SSF103473">
    <property type="entry name" value="MFS general substrate transporter"/>
    <property type="match status" value="1"/>
</dbReference>
<evidence type="ECO:0000256" key="6">
    <source>
        <dbReference type="SAM" id="Phobius"/>
    </source>
</evidence>
<accession>A0AA36MR28</accession>
<dbReference type="InterPro" id="IPR011701">
    <property type="entry name" value="MFS"/>
</dbReference>
<dbReference type="PRINTS" id="PR01035">
    <property type="entry name" value="TCRTETA"/>
</dbReference>
<comment type="caution">
    <text evidence="8">The sequence shown here is derived from an EMBL/GenBank/DDBJ whole genome shotgun (WGS) entry which is preliminary data.</text>
</comment>
<feature type="domain" description="Major facilitator superfamily (MFS) profile" evidence="7">
    <location>
        <begin position="92"/>
        <end position="471"/>
    </location>
</feature>
<keyword evidence="5 6" id="KW-0472">Membrane</keyword>
<dbReference type="PANTHER" id="PTHR23504">
    <property type="entry name" value="MAJOR FACILITATOR SUPERFAMILY DOMAIN-CONTAINING PROTEIN 10"/>
    <property type="match status" value="1"/>
</dbReference>
<dbReference type="Gene3D" id="1.20.1250.20">
    <property type="entry name" value="MFS general substrate transporter like domains"/>
    <property type="match status" value="1"/>
</dbReference>
<dbReference type="AlphaFoldDB" id="A0AA36MR28"/>
<feature type="transmembrane region" description="Helical" evidence="6">
    <location>
        <begin position="384"/>
        <end position="407"/>
    </location>
</feature>
<dbReference type="GO" id="GO:0022857">
    <property type="term" value="F:transmembrane transporter activity"/>
    <property type="evidence" value="ECO:0007669"/>
    <property type="project" value="InterPro"/>
</dbReference>